<proteinExistence type="predicted"/>
<accession>A0A1Y0CGW2</accession>
<keyword evidence="1" id="KW-0614">Plasmid</keyword>
<reference evidence="1 2" key="1">
    <citation type="submission" date="2017-04" db="EMBL/GenBank/DDBJ databases">
        <title>Whole Genome Sequence of 1,4-Dioxane Degrading Bacterium Mycobacterium dioxanotrophicus PH-06.</title>
        <authorList>
            <person name="He Y."/>
        </authorList>
    </citation>
    <scope>NUCLEOTIDE SEQUENCE [LARGE SCALE GENOMIC DNA]</scope>
    <source>
        <strain evidence="1 2">PH-06</strain>
        <plasmid evidence="1 2">unnamed2</plasmid>
    </source>
</reference>
<dbReference type="RefSeq" id="WP_087083492.1">
    <property type="nucleotide sequence ID" value="NZ_CP020811.1"/>
</dbReference>
<dbReference type="AlphaFoldDB" id="A0A1Y0CGW2"/>
<dbReference type="Proteomes" id="UP000195331">
    <property type="component" value="Plasmid unnamed2"/>
</dbReference>
<evidence type="ECO:0000313" key="2">
    <source>
        <dbReference type="Proteomes" id="UP000195331"/>
    </source>
</evidence>
<dbReference type="KEGG" id="mdx:BTO20_37265"/>
<organism evidence="1 2">
    <name type="scientific">Mycobacterium dioxanotrophicus</name>
    <dbReference type="NCBI Taxonomy" id="482462"/>
    <lineage>
        <taxon>Bacteria</taxon>
        <taxon>Bacillati</taxon>
        <taxon>Actinomycetota</taxon>
        <taxon>Actinomycetes</taxon>
        <taxon>Mycobacteriales</taxon>
        <taxon>Mycobacteriaceae</taxon>
        <taxon>Mycobacterium</taxon>
    </lineage>
</organism>
<gene>
    <name evidence="1" type="ORF">BTO20_37265</name>
</gene>
<name>A0A1Y0CGW2_9MYCO</name>
<protein>
    <submittedName>
        <fullName evidence="1">Uncharacterized protein</fullName>
    </submittedName>
</protein>
<evidence type="ECO:0000313" key="1">
    <source>
        <dbReference type="EMBL" id="ART74294.1"/>
    </source>
</evidence>
<keyword evidence="2" id="KW-1185">Reference proteome</keyword>
<geneLocation type="plasmid" evidence="1 2">
    <name>unnamed2</name>
</geneLocation>
<dbReference type="EMBL" id="CP020811">
    <property type="protein sequence ID" value="ART74294.1"/>
    <property type="molecule type" value="Genomic_DNA"/>
</dbReference>
<sequence length="79" mass="9024">MPFVLVDPPIREPADEGEICLELQVNPLDLLTGCLRDPKMISGKIRRAELRRREDEASQSGTPIATEYRYEDLVGWEKP</sequence>